<keyword evidence="3" id="KW-1185">Reference proteome</keyword>
<dbReference type="EMBL" id="JBHSBL010000028">
    <property type="protein sequence ID" value="MFC4071665.1"/>
    <property type="molecule type" value="Genomic_DNA"/>
</dbReference>
<keyword evidence="1" id="KW-0812">Transmembrane</keyword>
<name>A0ABV8J9D8_9ACTN</name>
<organism evidence="2 3">
    <name type="scientific">Actinoplanes subglobosus</name>
    <dbReference type="NCBI Taxonomy" id="1547892"/>
    <lineage>
        <taxon>Bacteria</taxon>
        <taxon>Bacillati</taxon>
        <taxon>Actinomycetota</taxon>
        <taxon>Actinomycetes</taxon>
        <taxon>Micromonosporales</taxon>
        <taxon>Micromonosporaceae</taxon>
        <taxon>Actinoplanes</taxon>
    </lineage>
</organism>
<evidence type="ECO:0000313" key="2">
    <source>
        <dbReference type="EMBL" id="MFC4071665.1"/>
    </source>
</evidence>
<dbReference type="Proteomes" id="UP001595867">
    <property type="component" value="Unassembled WGS sequence"/>
</dbReference>
<keyword evidence="1" id="KW-1133">Transmembrane helix</keyword>
<feature type="transmembrane region" description="Helical" evidence="1">
    <location>
        <begin position="21"/>
        <end position="40"/>
    </location>
</feature>
<sequence length="82" mass="9526">MSEEIPIPEDTMTWNNRIRRLHRWTSAVFTATVVLTFIALAQKDPIVWVSYVPLFPLAVLMITGLYLFVMPYTRRRSTGQPT</sequence>
<dbReference type="RefSeq" id="WP_378072535.1">
    <property type="nucleotide sequence ID" value="NZ_JBHSBL010000028.1"/>
</dbReference>
<keyword evidence="1" id="KW-0472">Membrane</keyword>
<accession>A0ABV8J9D8</accession>
<evidence type="ECO:0008006" key="4">
    <source>
        <dbReference type="Google" id="ProtNLM"/>
    </source>
</evidence>
<comment type="caution">
    <text evidence="2">The sequence shown here is derived from an EMBL/GenBank/DDBJ whole genome shotgun (WGS) entry which is preliminary data.</text>
</comment>
<evidence type="ECO:0000256" key="1">
    <source>
        <dbReference type="SAM" id="Phobius"/>
    </source>
</evidence>
<proteinExistence type="predicted"/>
<gene>
    <name evidence="2" type="ORF">ACFO0C_42585</name>
</gene>
<reference evidence="3" key="1">
    <citation type="journal article" date="2019" name="Int. J. Syst. Evol. Microbiol.">
        <title>The Global Catalogue of Microorganisms (GCM) 10K type strain sequencing project: providing services to taxonomists for standard genome sequencing and annotation.</title>
        <authorList>
            <consortium name="The Broad Institute Genomics Platform"/>
            <consortium name="The Broad Institute Genome Sequencing Center for Infectious Disease"/>
            <person name="Wu L."/>
            <person name="Ma J."/>
        </authorList>
    </citation>
    <scope>NUCLEOTIDE SEQUENCE [LARGE SCALE GENOMIC DNA]</scope>
    <source>
        <strain evidence="3">TBRC 5832</strain>
    </source>
</reference>
<evidence type="ECO:0000313" key="3">
    <source>
        <dbReference type="Proteomes" id="UP001595867"/>
    </source>
</evidence>
<protein>
    <recommendedName>
        <fullName evidence="4">Transmembrane protein</fullName>
    </recommendedName>
</protein>
<feature type="transmembrane region" description="Helical" evidence="1">
    <location>
        <begin position="46"/>
        <end position="69"/>
    </location>
</feature>